<dbReference type="Proteomes" id="UP000235786">
    <property type="component" value="Unassembled WGS sequence"/>
</dbReference>
<dbReference type="OrthoDB" id="4158087at2759"/>
<evidence type="ECO:0000313" key="2">
    <source>
        <dbReference type="EMBL" id="PMD43504.1"/>
    </source>
</evidence>
<organism evidence="2 3">
    <name type="scientific">Hyaloscypha variabilis (strain UAMH 11265 / GT02V1 / F)</name>
    <name type="common">Meliniomyces variabilis</name>
    <dbReference type="NCBI Taxonomy" id="1149755"/>
    <lineage>
        <taxon>Eukaryota</taxon>
        <taxon>Fungi</taxon>
        <taxon>Dikarya</taxon>
        <taxon>Ascomycota</taxon>
        <taxon>Pezizomycotina</taxon>
        <taxon>Leotiomycetes</taxon>
        <taxon>Helotiales</taxon>
        <taxon>Hyaloscyphaceae</taxon>
        <taxon>Hyaloscypha</taxon>
        <taxon>Hyaloscypha variabilis</taxon>
    </lineage>
</organism>
<protein>
    <submittedName>
        <fullName evidence="2">Uncharacterized protein</fullName>
    </submittedName>
</protein>
<evidence type="ECO:0000313" key="3">
    <source>
        <dbReference type="Proteomes" id="UP000235786"/>
    </source>
</evidence>
<sequence length="464" mass="51804">MDMSDPSGSAPLDSMSLASPSTSATASMSFPLDILHSQRAVQPTSGFNNPESEVLLWHSSTRQLQPCASTPLPATRTDPFNTLPLELSPKSQVMLDHFTNNRILLHKTVPSTRDPELFRFAISDTALMHGVLVLAASSWMKCCEDMRAVMEPTFFQHKTEAIRIVNQRLGDRSLATSDGTVGAIACLVILEAVNGAPHIGIVHINGLKRLMDLRGDLHTSTINTYLQRIIMLGDLLTSSAIQSKPIFRESPPPEGNQRKVPISSATGVEAHVRYIEQELGLDHEVSNMFGTLHRVSFLVEQNDSGALELEKADIHRSIYEVERSVDTLMRAGQYEARTVKGVPSNSACCIIAANIYVYRYLRRIPSTSTLYDYMVGLLRQDMESVASTVRRVFPREVLFWVYFVGTSASKGRPEEAYFQRELVVSRQVLMVKTWEVAKFVLKKFAWVEGWNEAVDEELFRAALV</sequence>
<dbReference type="InterPro" id="IPR021858">
    <property type="entry name" value="Fun_TF"/>
</dbReference>
<proteinExistence type="predicted"/>
<dbReference type="EMBL" id="KZ613942">
    <property type="protein sequence ID" value="PMD43504.1"/>
    <property type="molecule type" value="Genomic_DNA"/>
</dbReference>
<name>A0A2J6RYB4_HYAVF</name>
<gene>
    <name evidence="2" type="ORF">L207DRAFT_299209</name>
</gene>
<dbReference type="AlphaFoldDB" id="A0A2J6RYB4"/>
<dbReference type="Pfam" id="PF11951">
    <property type="entry name" value="Fungal_trans_2"/>
    <property type="match status" value="1"/>
</dbReference>
<dbReference type="PANTHER" id="PTHR37540:SF5">
    <property type="entry name" value="TRANSCRIPTION FACTOR DOMAIN-CONTAINING PROTEIN"/>
    <property type="match status" value="1"/>
</dbReference>
<dbReference type="PANTHER" id="PTHR37540">
    <property type="entry name" value="TRANSCRIPTION FACTOR (ACR-2), PUTATIVE-RELATED-RELATED"/>
    <property type="match status" value="1"/>
</dbReference>
<reference evidence="2 3" key="1">
    <citation type="submission" date="2016-04" db="EMBL/GenBank/DDBJ databases">
        <title>A degradative enzymes factory behind the ericoid mycorrhizal symbiosis.</title>
        <authorList>
            <consortium name="DOE Joint Genome Institute"/>
            <person name="Martino E."/>
            <person name="Morin E."/>
            <person name="Grelet G."/>
            <person name="Kuo A."/>
            <person name="Kohler A."/>
            <person name="Daghino S."/>
            <person name="Barry K."/>
            <person name="Choi C."/>
            <person name="Cichocki N."/>
            <person name="Clum A."/>
            <person name="Copeland A."/>
            <person name="Hainaut M."/>
            <person name="Haridas S."/>
            <person name="Labutti K."/>
            <person name="Lindquist E."/>
            <person name="Lipzen A."/>
            <person name="Khouja H.-R."/>
            <person name="Murat C."/>
            <person name="Ohm R."/>
            <person name="Olson A."/>
            <person name="Spatafora J."/>
            <person name="Veneault-Fourrey C."/>
            <person name="Henrissat B."/>
            <person name="Grigoriev I."/>
            <person name="Martin F."/>
            <person name="Perotto S."/>
        </authorList>
    </citation>
    <scope>NUCLEOTIDE SEQUENCE [LARGE SCALE GENOMIC DNA]</scope>
    <source>
        <strain evidence="2 3">F</strain>
    </source>
</reference>
<accession>A0A2J6RYB4</accession>
<evidence type="ECO:0000256" key="1">
    <source>
        <dbReference type="SAM" id="MobiDB-lite"/>
    </source>
</evidence>
<keyword evidence="3" id="KW-1185">Reference proteome</keyword>
<feature type="region of interest" description="Disordered" evidence="1">
    <location>
        <begin position="1"/>
        <end position="21"/>
    </location>
</feature>
<dbReference type="STRING" id="1149755.A0A2J6RYB4"/>